<keyword evidence="1" id="KW-0645">Protease</keyword>
<gene>
    <name evidence="1" type="ORF">BDN72DRAFT_836853</name>
</gene>
<reference evidence="1 2" key="1">
    <citation type="journal article" date="2019" name="Nat. Ecol. Evol.">
        <title>Megaphylogeny resolves global patterns of mushroom evolution.</title>
        <authorList>
            <person name="Varga T."/>
            <person name="Krizsan K."/>
            <person name="Foldi C."/>
            <person name="Dima B."/>
            <person name="Sanchez-Garcia M."/>
            <person name="Sanchez-Ramirez S."/>
            <person name="Szollosi G.J."/>
            <person name="Szarkandi J.G."/>
            <person name="Papp V."/>
            <person name="Albert L."/>
            <person name="Andreopoulos W."/>
            <person name="Angelini C."/>
            <person name="Antonin V."/>
            <person name="Barry K.W."/>
            <person name="Bougher N.L."/>
            <person name="Buchanan P."/>
            <person name="Buyck B."/>
            <person name="Bense V."/>
            <person name="Catcheside P."/>
            <person name="Chovatia M."/>
            <person name="Cooper J."/>
            <person name="Damon W."/>
            <person name="Desjardin D."/>
            <person name="Finy P."/>
            <person name="Geml J."/>
            <person name="Haridas S."/>
            <person name="Hughes K."/>
            <person name="Justo A."/>
            <person name="Karasinski D."/>
            <person name="Kautmanova I."/>
            <person name="Kiss B."/>
            <person name="Kocsube S."/>
            <person name="Kotiranta H."/>
            <person name="LaButti K.M."/>
            <person name="Lechner B.E."/>
            <person name="Liimatainen K."/>
            <person name="Lipzen A."/>
            <person name="Lukacs Z."/>
            <person name="Mihaltcheva S."/>
            <person name="Morgado L.N."/>
            <person name="Niskanen T."/>
            <person name="Noordeloos M.E."/>
            <person name="Ohm R.A."/>
            <person name="Ortiz-Santana B."/>
            <person name="Ovrebo C."/>
            <person name="Racz N."/>
            <person name="Riley R."/>
            <person name="Savchenko A."/>
            <person name="Shiryaev A."/>
            <person name="Soop K."/>
            <person name="Spirin V."/>
            <person name="Szebenyi C."/>
            <person name="Tomsovsky M."/>
            <person name="Tulloss R.E."/>
            <person name="Uehling J."/>
            <person name="Grigoriev I.V."/>
            <person name="Vagvolgyi C."/>
            <person name="Papp T."/>
            <person name="Martin F.M."/>
            <person name="Miettinen O."/>
            <person name="Hibbett D.S."/>
            <person name="Nagy L.G."/>
        </authorList>
    </citation>
    <scope>NUCLEOTIDE SEQUENCE [LARGE SCALE GENOMIC DNA]</scope>
    <source>
        <strain evidence="1 2">NL-1719</strain>
    </source>
</reference>
<dbReference type="EMBL" id="ML208291">
    <property type="protein sequence ID" value="TFK71929.1"/>
    <property type="molecule type" value="Genomic_DNA"/>
</dbReference>
<accession>A0ACD3B2V6</accession>
<sequence length="302" mass="33990">MIINQLLISSLLFLSVQAIPRGLLDRRVPPDFKRDPGRQRGCGTLISPDRADDLENQFQGLKPPPSLFLAVNHSTPAVIPVYWHAIAENKTAEGGWIPKHQLKLQMDVMNADYNSTGIQFHHVSTTRVINKLWFRNVTLNDEDQLELPMKKRLRRGDAGTLNIYTVSFQNDGTLGFAAYPADYNQYSVYDGIVIRYTTLPGNPTPPYNLGRTLTHETGHWLGLYHTFQGESCDGPGDYVDDTPQHSVENFGCPSSVDTCVGGGDDPIHNFMDYTDDDCMNQFTLGQTDRLKDQIRTFRNITV</sequence>
<name>A0ACD3B2V6_9AGAR</name>
<protein>
    <submittedName>
        <fullName evidence="1">Metalloprotease</fullName>
    </submittedName>
</protein>
<keyword evidence="1" id="KW-0378">Hydrolase</keyword>
<evidence type="ECO:0000313" key="2">
    <source>
        <dbReference type="Proteomes" id="UP000308600"/>
    </source>
</evidence>
<proteinExistence type="predicted"/>
<evidence type="ECO:0000313" key="1">
    <source>
        <dbReference type="EMBL" id="TFK71929.1"/>
    </source>
</evidence>
<keyword evidence="2" id="KW-1185">Reference proteome</keyword>
<keyword evidence="1" id="KW-0482">Metalloprotease</keyword>
<dbReference type="Proteomes" id="UP000308600">
    <property type="component" value="Unassembled WGS sequence"/>
</dbReference>
<organism evidence="1 2">
    <name type="scientific">Pluteus cervinus</name>
    <dbReference type="NCBI Taxonomy" id="181527"/>
    <lineage>
        <taxon>Eukaryota</taxon>
        <taxon>Fungi</taxon>
        <taxon>Dikarya</taxon>
        <taxon>Basidiomycota</taxon>
        <taxon>Agaricomycotina</taxon>
        <taxon>Agaricomycetes</taxon>
        <taxon>Agaricomycetidae</taxon>
        <taxon>Agaricales</taxon>
        <taxon>Pluteineae</taxon>
        <taxon>Pluteaceae</taxon>
        <taxon>Pluteus</taxon>
    </lineage>
</organism>